<dbReference type="Proteomes" id="UP000510647">
    <property type="component" value="Chromosome 4"/>
</dbReference>
<dbReference type="EMBL" id="CP059270">
    <property type="protein sequence ID" value="QLQ80108.1"/>
    <property type="molecule type" value="Genomic_DNA"/>
</dbReference>
<name>A0A7H9HQU1_9SACH</name>
<dbReference type="OrthoDB" id="185373at2759"/>
<dbReference type="InterPro" id="IPR011990">
    <property type="entry name" value="TPR-like_helical_dom_sf"/>
</dbReference>
<accession>A0A7H9HQU1</accession>
<protein>
    <submittedName>
        <fullName evidence="1">Uncharacterized protein</fullName>
    </submittedName>
</protein>
<proteinExistence type="predicted"/>
<dbReference type="AlphaFoldDB" id="A0A7H9HQU1"/>
<organism evidence="1 2">
    <name type="scientific">Torulaspora globosa</name>
    <dbReference type="NCBI Taxonomy" id="48254"/>
    <lineage>
        <taxon>Eukaryota</taxon>
        <taxon>Fungi</taxon>
        <taxon>Dikarya</taxon>
        <taxon>Ascomycota</taxon>
        <taxon>Saccharomycotina</taxon>
        <taxon>Saccharomycetes</taxon>
        <taxon>Saccharomycetales</taxon>
        <taxon>Saccharomycetaceae</taxon>
        <taxon>Torulaspora</taxon>
    </lineage>
</organism>
<evidence type="ECO:0000313" key="1">
    <source>
        <dbReference type="EMBL" id="QLQ80108.1"/>
    </source>
</evidence>
<reference evidence="1 2" key="1">
    <citation type="submission" date="2020-06" db="EMBL/GenBank/DDBJ databases">
        <title>The yeast mating-type switching endonuclease HO is a domesticated member of an unorthodox homing genetic element family.</title>
        <authorList>
            <person name="Coughlan A.Y."/>
            <person name="Lombardi L."/>
            <person name="Braun-Galleani S."/>
            <person name="Martos A.R."/>
            <person name="Galeote V."/>
            <person name="Bigey F."/>
            <person name="Dequin S."/>
            <person name="Byrne K.P."/>
            <person name="Wolfe K.H."/>
        </authorList>
    </citation>
    <scope>NUCLEOTIDE SEQUENCE [LARGE SCALE GENOMIC DNA]</scope>
    <source>
        <strain evidence="1 2">CBS2947</strain>
    </source>
</reference>
<dbReference type="Gene3D" id="1.25.40.10">
    <property type="entry name" value="Tetratricopeptide repeat domain"/>
    <property type="match status" value="1"/>
</dbReference>
<gene>
    <name evidence="1" type="ORF">HG537_0D01080</name>
</gene>
<evidence type="ECO:0000313" key="2">
    <source>
        <dbReference type="Proteomes" id="UP000510647"/>
    </source>
</evidence>
<sequence length="873" mass="101828">MLRSTQLVLRSLLRANVRFYRRRPSHIAALKGKKLLRDEMSSNWNGNGLSEVEKGMRNLEFEEFDVEKSLEEVMLGYFERVSSTFKRSSSNFKNLQRQLTAEGVSEDDKANILFSYLLQEANLEIKRFEAMDKEQLRTLQGRMREDIPKSMESEEELEEGLVSSLFMSSSENETYLGSLDLIYEILTDLNNKKKPIGSRVLSIEQLVEAFELAKIVPIEGRRKRGIFLAGNLIYARGNVRMDPVNESFYIESLVNYGLYRKAYNLFESNREKVNERWWYEMGMMVALRANYLKKFERLLAMIDEKFPGYPYVNPRILKLAIKKRLFLRDFGGANTLTTRLLEIVDTYGLNSGQEKAHKMVNFTSEDEADMYLNERELPTGYDLLTVADYHLFRKNFHTAYKVMATYLDQVGESESWYQYFVVHMKLNLLRDINALKTSLRTHMSPEVADFCLQKLQNTFDRIAKETNVDNSTCQDLLFDSIGSLVKDPLLTKTVEGLVVSSLRDKDVLSPSKSFHSVLKLLLASGREADAMKVLSKMEQASKEDEQMKAGSNEQFFPEVNAHHYAEFIEYYTLQAARSRRQREVYQKKVTDILDRMNSLGVTYNAVFLTKLLTYYRQSDDFENSFTLINRILEVKSEQINPPDADRTSFYNRRDITRGLYAEIWKLCSSYYYVFARELHTVDMKSNYGVWKENASRIVKSTKVHPNFSIRTLFRNMVQDDNILPDERMYFTVLVTFMKKRDWQAIPGILAAMIEVHGLPFSKNLSDYLRKGLNREHKMLERRQFKSAVTVDQLTGRKLGFSDRLPKNNFEPEDPAKEISNYYKLIEDILLLQKQKYPDDKSFFLVSEALKELQFSPSNMQELIDNVHSRDTVI</sequence>
<keyword evidence="2" id="KW-1185">Reference proteome</keyword>